<evidence type="ECO:0000259" key="2">
    <source>
        <dbReference type="Pfam" id="PF00850"/>
    </source>
</evidence>
<dbReference type="InterPro" id="IPR023801">
    <property type="entry name" value="His_deacetylse_dom"/>
</dbReference>
<dbReference type="PANTHER" id="PTHR10625">
    <property type="entry name" value="HISTONE DEACETYLASE HDAC1-RELATED"/>
    <property type="match status" value="1"/>
</dbReference>
<dbReference type="GO" id="GO:0040029">
    <property type="term" value="P:epigenetic regulation of gene expression"/>
    <property type="evidence" value="ECO:0007669"/>
    <property type="project" value="TreeGrafter"/>
</dbReference>
<dbReference type="Gene3D" id="3.40.800.20">
    <property type="entry name" value="Histone deacetylase domain"/>
    <property type="match status" value="1"/>
</dbReference>
<reference evidence="3" key="2">
    <citation type="submission" date="2022-08" db="EMBL/GenBank/DDBJ databases">
        <authorList>
            <person name="Dong C."/>
        </authorList>
    </citation>
    <scope>NUCLEOTIDE SEQUENCE</scope>
    <source>
        <strain evidence="3">59MF3M-4</strain>
    </source>
</reference>
<organism evidence="3 4">
    <name type="scientific">Thalassolituus pacificus</name>
    <dbReference type="NCBI Taxonomy" id="2975440"/>
    <lineage>
        <taxon>Bacteria</taxon>
        <taxon>Pseudomonadati</taxon>
        <taxon>Pseudomonadota</taxon>
        <taxon>Gammaproteobacteria</taxon>
        <taxon>Oceanospirillales</taxon>
        <taxon>Oceanospirillaceae</taxon>
        <taxon>Thalassolituus</taxon>
    </lineage>
</organism>
<dbReference type="RefSeq" id="WP_260976574.1">
    <property type="nucleotide sequence ID" value="NZ_JAOANI010000019.1"/>
</dbReference>
<gene>
    <name evidence="3" type="ORF">NYR02_11890</name>
</gene>
<dbReference type="InterPro" id="IPR000286">
    <property type="entry name" value="HDACs"/>
</dbReference>
<evidence type="ECO:0000313" key="3">
    <source>
        <dbReference type="EMBL" id="MCT7359713.1"/>
    </source>
</evidence>
<feature type="domain" description="Histone deacetylase" evidence="2">
    <location>
        <begin position="20"/>
        <end position="302"/>
    </location>
</feature>
<comment type="similarity">
    <text evidence="1">Belongs to the histone deacetylase family.</text>
</comment>
<comment type="caution">
    <text evidence="3">The sequence shown here is derived from an EMBL/GenBank/DDBJ whole genome shotgun (WGS) entry which is preliminary data.</text>
</comment>
<dbReference type="InterPro" id="IPR023696">
    <property type="entry name" value="Ureohydrolase_dom_sf"/>
</dbReference>
<proteinExistence type="inferred from homology"/>
<dbReference type="GO" id="GO:0004407">
    <property type="term" value="F:histone deacetylase activity"/>
    <property type="evidence" value="ECO:0007669"/>
    <property type="project" value="TreeGrafter"/>
</dbReference>
<dbReference type="Pfam" id="PF00850">
    <property type="entry name" value="Hist_deacetyl"/>
    <property type="match status" value="1"/>
</dbReference>
<dbReference type="InterPro" id="IPR037138">
    <property type="entry name" value="His_deacetylse_dom_sf"/>
</dbReference>
<accession>A0A9X2WG31</accession>
<keyword evidence="4" id="KW-1185">Reference proteome</keyword>
<dbReference type="AlphaFoldDB" id="A0A9X2WG31"/>
<name>A0A9X2WG31_9GAMM</name>
<dbReference type="CDD" id="cd11599">
    <property type="entry name" value="HDAC_classII_2"/>
    <property type="match status" value="1"/>
</dbReference>
<evidence type="ECO:0000313" key="4">
    <source>
        <dbReference type="Proteomes" id="UP001147830"/>
    </source>
</evidence>
<protein>
    <submittedName>
        <fullName evidence="3">Histone deacetylase family protein</fullName>
    </submittedName>
</protein>
<evidence type="ECO:0000256" key="1">
    <source>
        <dbReference type="ARBA" id="ARBA00005947"/>
    </source>
</evidence>
<dbReference type="PRINTS" id="PR01270">
    <property type="entry name" value="HDASUPER"/>
</dbReference>
<reference evidence="3" key="1">
    <citation type="journal article" date="2022" name="Front. Microbiol.">
        <title>Genome-based taxonomic rearrangement of Oceanobacter-related bacteria including the description of Thalassolituus hydrocarbonoclasticus sp. nov. and Thalassolituus pacificus sp. nov. and emended description of the genus Thalassolituus.</title>
        <authorList>
            <person name="Dong C."/>
            <person name="Wei L."/>
            <person name="Wang J."/>
            <person name="Lai Q."/>
            <person name="Huang Z."/>
            <person name="Shao Z."/>
        </authorList>
    </citation>
    <scope>NUCLEOTIDE SEQUENCE</scope>
    <source>
        <strain evidence="3">59MF3M-4</strain>
    </source>
</reference>
<sequence>MTTAYYSFQQHFEHDTGDEHPEHAMRILAIEQQLKSRGLWDQLTIVDGQTAHKPDILRAHSPGYFEQLQLIQPKQGHIYVDEDTPMSSGSLDAALYSVGTSTLALDDIMSGKYDNAFVSVRPPGHHAEHRKSMGFCFFNNVAITALRAAEAHHAQRVAILDFDAHQGNGTVDILKNDPRFLICSSFQHPFYPYSHYQVDKYSNLINVHLNAGAGSEEFRSKVEELWAPALRGFAPEVIIVSAGFDAHRDDPMAELCLLDDDYRWIGRWIQDYAQSRNIPWVAILEGGYNLNALGRSVSEFIGEMMRTQ</sequence>
<dbReference type="SUPFAM" id="SSF52768">
    <property type="entry name" value="Arginase/deacetylase"/>
    <property type="match status" value="1"/>
</dbReference>
<dbReference type="EMBL" id="JAOANI010000019">
    <property type="protein sequence ID" value="MCT7359713.1"/>
    <property type="molecule type" value="Genomic_DNA"/>
</dbReference>
<dbReference type="PANTHER" id="PTHR10625:SF10">
    <property type="entry name" value="HISTONE DEACETYLASE HDAC1"/>
    <property type="match status" value="1"/>
</dbReference>
<dbReference type="Proteomes" id="UP001147830">
    <property type="component" value="Unassembled WGS sequence"/>
</dbReference>